<dbReference type="InterPro" id="IPR005135">
    <property type="entry name" value="Endo/exonuclease/phosphatase"/>
</dbReference>
<dbReference type="Pfam" id="PF13385">
    <property type="entry name" value="Laminin_G_3"/>
    <property type="match status" value="1"/>
</dbReference>
<feature type="domain" description="Endonuclease/exonuclease/phosphatase" evidence="1">
    <location>
        <begin position="263"/>
        <end position="505"/>
    </location>
</feature>
<organism evidence="2 3">
    <name type="scientific">Marinilabilia rubra</name>
    <dbReference type="NCBI Taxonomy" id="2162893"/>
    <lineage>
        <taxon>Bacteria</taxon>
        <taxon>Pseudomonadati</taxon>
        <taxon>Bacteroidota</taxon>
        <taxon>Bacteroidia</taxon>
        <taxon>Marinilabiliales</taxon>
        <taxon>Marinilabiliaceae</taxon>
        <taxon>Marinilabilia</taxon>
    </lineage>
</organism>
<dbReference type="PANTHER" id="PTHR41349:SF1">
    <property type="entry name" value="PROTEIN CBG08683"/>
    <property type="match status" value="1"/>
</dbReference>
<dbReference type="PROSITE" id="PS51257">
    <property type="entry name" value="PROKAR_LIPOPROTEIN"/>
    <property type="match status" value="1"/>
</dbReference>
<dbReference type="GO" id="GO:0005975">
    <property type="term" value="P:carbohydrate metabolic process"/>
    <property type="evidence" value="ECO:0007669"/>
    <property type="project" value="UniProtKB-ARBA"/>
</dbReference>
<keyword evidence="3" id="KW-1185">Reference proteome</keyword>
<dbReference type="PANTHER" id="PTHR41349">
    <property type="match status" value="1"/>
</dbReference>
<dbReference type="RefSeq" id="WP_109265960.1">
    <property type="nucleotide sequence ID" value="NZ_QEWP01000023.1"/>
</dbReference>
<dbReference type="Proteomes" id="UP000244956">
    <property type="component" value="Unassembled WGS sequence"/>
</dbReference>
<evidence type="ECO:0000313" key="2">
    <source>
        <dbReference type="EMBL" id="PWD97848.1"/>
    </source>
</evidence>
<dbReference type="Gene3D" id="2.60.120.200">
    <property type="match status" value="1"/>
</dbReference>
<dbReference type="InterPro" id="IPR013320">
    <property type="entry name" value="ConA-like_dom_sf"/>
</dbReference>
<proteinExistence type="predicted"/>
<dbReference type="AlphaFoldDB" id="A0A2U2B463"/>
<dbReference type="OrthoDB" id="9794261at2"/>
<dbReference type="GO" id="GO:0004553">
    <property type="term" value="F:hydrolase activity, hydrolyzing O-glycosyl compounds"/>
    <property type="evidence" value="ECO:0007669"/>
    <property type="project" value="UniProtKB-ARBA"/>
</dbReference>
<dbReference type="Pfam" id="PF03372">
    <property type="entry name" value="Exo_endo_phos"/>
    <property type="match status" value="1"/>
</dbReference>
<dbReference type="SUPFAM" id="SSF49899">
    <property type="entry name" value="Concanavalin A-like lectins/glucanases"/>
    <property type="match status" value="1"/>
</dbReference>
<comment type="caution">
    <text evidence="2">The sequence shown here is derived from an EMBL/GenBank/DDBJ whole genome shotgun (WGS) entry which is preliminary data.</text>
</comment>
<gene>
    <name evidence="2" type="ORF">DDZ16_18460</name>
</gene>
<name>A0A2U2B463_9BACT</name>
<dbReference type="Gene3D" id="3.60.10.10">
    <property type="entry name" value="Endonuclease/exonuclease/phosphatase"/>
    <property type="match status" value="1"/>
</dbReference>
<evidence type="ECO:0000259" key="1">
    <source>
        <dbReference type="Pfam" id="PF03372"/>
    </source>
</evidence>
<protein>
    <submittedName>
        <fullName evidence="2">Exotoxin</fullName>
    </submittedName>
</protein>
<reference evidence="2 3" key="1">
    <citation type="submission" date="2018-05" db="EMBL/GenBank/DDBJ databases">
        <title>Marinilabilia rubrum sp. nov., isolated from saltern sediment.</title>
        <authorList>
            <person name="Zhang R."/>
        </authorList>
    </citation>
    <scope>NUCLEOTIDE SEQUENCE [LARGE SCALE GENOMIC DNA]</scope>
    <source>
        <strain evidence="2 3">WTE16</strain>
    </source>
</reference>
<dbReference type="SUPFAM" id="SSF56219">
    <property type="entry name" value="DNase I-like"/>
    <property type="match status" value="1"/>
</dbReference>
<dbReference type="InterPro" id="IPR036691">
    <property type="entry name" value="Endo/exonu/phosph_ase_sf"/>
</dbReference>
<sequence>MKQFYLLLLLTLLIQGCREREYAKPGPSLIYLNFNNQIRNEGILPVEFRGEKYVSYAKGVSDTCLNLTQSAEYRKPIIVEKGEANSFSDYEGITFMQWVKTIPGDPNSYVIAGQKGAIEENRSMGWLIRKTPTGGWKWEISDGINQLDYSPTAEHQPISDGRWHQIGFSIEKNDREARFYYDGNLKAIFSLEGIGNVFPANSLYIGSDPMADDPRISSFNGMIDELGIWSRVLSDAQIAGLYRFNSGKKLKPLPSVSDSLTVMTWNIWNGGTSQGKYVGVKHIASIMRKSGADVISVQETFDSGEMLAGELDYYFYRRSRNLSILSRYPLSKSYNAFRPKHFGAIQLDMGEGRNILVAPIWLSQRPNLSAYFLKNDALADTIEVREMETRGRETNFLLSEIRPFIQKSDDTPIIIAGDFNSGSHLDWTERNKENHNGLVVNFPATRFIKNSDFIDAYRQIYPDEMETPGHTWSPLYNQGLQSRMDFIFYKGDKIKPSTAMVIDTWKYEFPSNHAAVVVSFLLNDEE</sequence>
<accession>A0A2U2B463</accession>
<evidence type="ECO:0000313" key="3">
    <source>
        <dbReference type="Proteomes" id="UP000244956"/>
    </source>
</evidence>
<dbReference type="EMBL" id="QEWP01000023">
    <property type="protein sequence ID" value="PWD97848.1"/>
    <property type="molecule type" value="Genomic_DNA"/>
</dbReference>